<dbReference type="PROSITE" id="PS50851">
    <property type="entry name" value="CHEW"/>
    <property type="match status" value="3"/>
</dbReference>
<evidence type="ECO:0000256" key="2">
    <source>
        <dbReference type="ARBA" id="ARBA00021483"/>
    </source>
</evidence>
<comment type="caution">
    <text evidence="5">The sequence shown here is derived from an EMBL/GenBank/DDBJ whole genome shotgun (WGS) entry which is preliminary data.</text>
</comment>
<gene>
    <name evidence="5" type="ORF">GTZ99_12715</name>
</gene>
<feature type="domain" description="CheW-like" evidence="4">
    <location>
        <begin position="20"/>
        <end position="161"/>
    </location>
</feature>
<keyword evidence="6" id="KW-1185">Reference proteome</keyword>
<dbReference type="InterPro" id="IPR002545">
    <property type="entry name" value="CheW-lke_dom"/>
</dbReference>
<protein>
    <recommendedName>
        <fullName evidence="2">Chemotaxis protein CheW</fullName>
    </recommendedName>
</protein>
<feature type="domain" description="CheW-like" evidence="4">
    <location>
        <begin position="193"/>
        <end position="339"/>
    </location>
</feature>
<name>A0ABW9XFV1_9SPHN</name>
<feature type="domain" description="CheW-like" evidence="4">
    <location>
        <begin position="368"/>
        <end position="510"/>
    </location>
</feature>
<dbReference type="Proteomes" id="UP000753724">
    <property type="component" value="Unassembled WGS sequence"/>
</dbReference>
<evidence type="ECO:0000313" key="5">
    <source>
        <dbReference type="EMBL" id="NBC37413.1"/>
    </source>
</evidence>
<dbReference type="Gene3D" id="2.30.30.40">
    <property type="entry name" value="SH3 Domains"/>
    <property type="match status" value="3"/>
</dbReference>
<dbReference type="Pfam" id="PF01584">
    <property type="entry name" value="CheW"/>
    <property type="match status" value="3"/>
</dbReference>
<dbReference type="SUPFAM" id="SSF50341">
    <property type="entry name" value="CheW-like"/>
    <property type="match status" value="3"/>
</dbReference>
<dbReference type="SMART" id="SM00260">
    <property type="entry name" value="CheW"/>
    <property type="match status" value="3"/>
</dbReference>
<evidence type="ECO:0000259" key="4">
    <source>
        <dbReference type="PROSITE" id="PS50851"/>
    </source>
</evidence>
<reference evidence="6" key="1">
    <citation type="submission" date="2020-01" db="EMBL/GenBank/DDBJ databases">
        <title>Sphingomonas sp. strain CSW-10.</title>
        <authorList>
            <person name="Chen W.-M."/>
        </authorList>
    </citation>
    <scope>NUCLEOTIDE SEQUENCE [LARGE SCALE GENOMIC DNA]</scope>
    <source>
        <strain evidence="6">FSY-8</strain>
    </source>
</reference>
<dbReference type="InterPro" id="IPR036061">
    <property type="entry name" value="CheW-like_dom_sf"/>
</dbReference>
<comment type="subcellular location">
    <subcellularLocation>
        <location evidence="1">Cytoplasm</location>
    </subcellularLocation>
</comment>
<dbReference type="EMBL" id="JAAAPO010000005">
    <property type="protein sequence ID" value="NBC37413.1"/>
    <property type="molecule type" value="Genomic_DNA"/>
</dbReference>
<dbReference type="Gene3D" id="2.40.50.180">
    <property type="entry name" value="CheA-289, Domain 4"/>
    <property type="match status" value="3"/>
</dbReference>
<evidence type="ECO:0000256" key="3">
    <source>
        <dbReference type="ARBA" id="ARBA00022490"/>
    </source>
</evidence>
<proteinExistence type="predicted"/>
<dbReference type="PANTHER" id="PTHR22617:SF45">
    <property type="entry name" value="CHEMOTAXIS PROTEIN CHEW"/>
    <property type="match status" value="1"/>
</dbReference>
<sequence>MLHSHIDPNAEGVVALETVSQQFTIFAVDGENFAVSLDEVKEIIRMPDVVRVPLAPPSLEGLANLRGTVLPIVNARLLFDLPRRDADDATRVVILDHGHPIGIVVDKVASVVTVEPDRIESASEVETSIRSDLLRGMIRDQDGMGLVMVLETRRLIAQEFELLAAQAREHVSKLAEDSAVSATRDEPTSDDEEIQLVSFEVAGQEYALPIASVREIVQLPEKVTKVPKAASSVMGVITLRERLLPVVSLRRQFRLEPAECEEHQRVAVVSVGPRQTLVGLVLDKVNEVLRVRSSGIDAMPGVMAANGDISEITALCRLNGGKRLVSILSAEAMFDPEAIEDTLKQAGGDVNMKGEASRNRAAASKVEEEQFVVFRLINEEFGVGIESVQEIVRVPEDVAKIPRTKDFIRGVMNLRGSVIPLIDQRARFGLPALEANDRQRIMVFRLGGVQTGFIVDSVSEVMRIRRDRIKPTPAMSEGQRKVIRRVANLPEAKRMILLLDADRMLDASEIEAVAAAAA</sequence>
<evidence type="ECO:0000313" key="6">
    <source>
        <dbReference type="Proteomes" id="UP000753724"/>
    </source>
</evidence>
<dbReference type="RefSeq" id="WP_161719468.1">
    <property type="nucleotide sequence ID" value="NZ_JAAAPO010000005.1"/>
</dbReference>
<keyword evidence="3" id="KW-0963">Cytoplasm</keyword>
<evidence type="ECO:0000256" key="1">
    <source>
        <dbReference type="ARBA" id="ARBA00004496"/>
    </source>
</evidence>
<accession>A0ABW9XFV1</accession>
<organism evidence="5 6">
    <name type="scientific">Novosphingobium ovatum</name>
    <dbReference type="NCBI Taxonomy" id="1908523"/>
    <lineage>
        <taxon>Bacteria</taxon>
        <taxon>Pseudomonadati</taxon>
        <taxon>Pseudomonadota</taxon>
        <taxon>Alphaproteobacteria</taxon>
        <taxon>Sphingomonadales</taxon>
        <taxon>Sphingomonadaceae</taxon>
        <taxon>Novosphingobium</taxon>
    </lineage>
</organism>
<dbReference type="InterPro" id="IPR039315">
    <property type="entry name" value="CheW"/>
</dbReference>
<dbReference type="PANTHER" id="PTHR22617">
    <property type="entry name" value="CHEMOTAXIS SENSOR HISTIDINE KINASE-RELATED"/>
    <property type="match status" value="1"/>
</dbReference>